<evidence type="ECO:0000256" key="11">
    <source>
        <dbReference type="SAM" id="MobiDB-lite"/>
    </source>
</evidence>
<evidence type="ECO:0000256" key="4">
    <source>
        <dbReference type="ARBA" id="ARBA00022884"/>
    </source>
</evidence>
<dbReference type="SUPFAM" id="SSF54814">
    <property type="entry name" value="Prokaryotic type KH domain (KH-domain type II)"/>
    <property type="match status" value="1"/>
</dbReference>
<dbReference type="InterPro" id="IPR006073">
    <property type="entry name" value="GTP-bd"/>
</dbReference>
<dbReference type="NCBIfam" id="TIGR00231">
    <property type="entry name" value="small_GTP"/>
    <property type="match status" value="1"/>
</dbReference>
<dbReference type="FunFam" id="3.40.50.300:FF:001190">
    <property type="entry name" value="GTP-binding protein ERG"/>
    <property type="match status" value="1"/>
</dbReference>
<keyword evidence="4 8" id="KW-0694">RNA-binding</keyword>
<name>A0A4U6TZA4_SETVI</name>
<sequence length="437" mass="48802">MRRFLQVLRPLQTLSLTPAPTIPTPLRLLSSSSSAAASSDSDSTPAPAPPPAADADFDSAEYDLPTPGPAPSRKINNPVSALRKLRFDPSLRARADEALFGERMGGAVVDEEDEERSRDVALALLDAAMEPPDEDEDAGEVREEDQMSLSVGIVGAPNAGKSSLTNTVVGTKVAAVSRKTNTTTHEILGVLTKGNTQICFFDTPGLMLGHHGFPYRDVTVRVESAWSSINLYDVLIVMFDVSRHLNMPDSRVIKLIKRLGTEVNPNQRRILCMNKVDLVEDKKDLLKVAKEFEDLPGYERYFMVSGLKGKGVKDLVQYLMEQAVRRPWDEEPTVMTEEVMKTISLEVVREKMLHHIHQEIPYVIEHRLMDWKELKDGSLRVEQHFITPKQSQRQILVGKNGSKIGRIGIEANEELRSIFKKNVHLILQVRVAKRRSA</sequence>
<protein>
    <recommendedName>
        <fullName evidence="7">GTP-binding protein ERG</fullName>
    </recommendedName>
</protein>
<evidence type="ECO:0000256" key="8">
    <source>
        <dbReference type="PROSITE-ProRule" id="PRU00118"/>
    </source>
</evidence>
<dbReference type="CDD" id="cd22534">
    <property type="entry name" value="KH-II_Era"/>
    <property type="match status" value="1"/>
</dbReference>
<evidence type="ECO:0000313" key="14">
    <source>
        <dbReference type="EMBL" id="TKW08380.1"/>
    </source>
</evidence>
<keyword evidence="5 9" id="KW-0342">GTP-binding</keyword>
<evidence type="ECO:0000313" key="15">
    <source>
        <dbReference type="Proteomes" id="UP000298652"/>
    </source>
</evidence>
<dbReference type="GO" id="GO:0005739">
    <property type="term" value="C:mitochondrion"/>
    <property type="evidence" value="ECO:0007669"/>
    <property type="project" value="EnsemblPlants"/>
</dbReference>
<dbReference type="Proteomes" id="UP000298652">
    <property type="component" value="Chromosome 6"/>
</dbReference>
<dbReference type="GO" id="GO:0097177">
    <property type="term" value="F:mitochondrial ribosome binding"/>
    <property type="evidence" value="ECO:0007669"/>
    <property type="project" value="EnsemblPlants"/>
</dbReference>
<evidence type="ECO:0000256" key="2">
    <source>
        <dbReference type="ARBA" id="ARBA00007921"/>
    </source>
</evidence>
<evidence type="ECO:0000256" key="5">
    <source>
        <dbReference type="ARBA" id="ARBA00023134"/>
    </source>
</evidence>
<dbReference type="GO" id="GO:0019843">
    <property type="term" value="F:rRNA binding"/>
    <property type="evidence" value="ECO:0007669"/>
    <property type="project" value="TreeGrafter"/>
</dbReference>
<dbReference type="HAMAP" id="MF_00367">
    <property type="entry name" value="GTPase_Era"/>
    <property type="match status" value="1"/>
</dbReference>
<dbReference type="InterPro" id="IPR030388">
    <property type="entry name" value="G_ERA_dom"/>
</dbReference>
<accession>A0A4U6TZA4</accession>
<dbReference type="Pfam" id="PF01926">
    <property type="entry name" value="MMR_HSR1"/>
    <property type="match status" value="1"/>
</dbReference>
<dbReference type="GO" id="GO:0009507">
    <property type="term" value="C:chloroplast"/>
    <property type="evidence" value="ECO:0007669"/>
    <property type="project" value="UniProtKB-SubCell"/>
</dbReference>
<dbReference type="GO" id="GO:0000028">
    <property type="term" value="P:ribosomal small subunit assembly"/>
    <property type="evidence" value="ECO:0007669"/>
    <property type="project" value="TreeGrafter"/>
</dbReference>
<comment type="function">
    <text evidence="6">Has a crucial role in plant growth and development, possibly by influencing mitochondrial division.</text>
</comment>
<dbReference type="Gene3D" id="3.40.50.300">
    <property type="entry name" value="P-loop containing nucleotide triphosphate hydrolases"/>
    <property type="match status" value="1"/>
</dbReference>
<dbReference type="InterPro" id="IPR005225">
    <property type="entry name" value="Small_GTP-bd"/>
</dbReference>
<dbReference type="PANTHER" id="PTHR42698">
    <property type="entry name" value="GTPASE ERA"/>
    <property type="match status" value="1"/>
</dbReference>
<evidence type="ECO:0000259" key="13">
    <source>
        <dbReference type="PROSITE" id="PS51713"/>
    </source>
</evidence>
<proteinExistence type="inferred from homology"/>
<feature type="compositionally biased region" description="Low complexity" evidence="11">
    <location>
        <begin position="33"/>
        <end position="45"/>
    </location>
</feature>
<dbReference type="Gramene" id="TKW08380">
    <property type="protein sequence ID" value="TKW08380"/>
    <property type="gene ID" value="SEVIR_6G024900v2"/>
</dbReference>
<dbReference type="GO" id="GO:0043024">
    <property type="term" value="F:ribosomal small subunit binding"/>
    <property type="evidence" value="ECO:0007669"/>
    <property type="project" value="TreeGrafter"/>
</dbReference>
<feature type="region of interest" description="G5" evidence="9">
    <location>
        <begin position="304"/>
        <end position="306"/>
    </location>
</feature>
<dbReference type="PROSITE" id="PS50823">
    <property type="entry name" value="KH_TYPE_2"/>
    <property type="match status" value="1"/>
</dbReference>
<dbReference type="PROSITE" id="PS51713">
    <property type="entry name" value="G_ERA"/>
    <property type="match status" value="1"/>
</dbReference>
<dbReference type="FunFam" id="3.30.300.20:FF:000017">
    <property type="entry name" value="GTP-binding protein ERG"/>
    <property type="match status" value="1"/>
</dbReference>
<dbReference type="InterPro" id="IPR005662">
    <property type="entry name" value="GTPase_Era-like"/>
</dbReference>
<dbReference type="EMBL" id="CM016557">
    <property type="protein sequence ID" value="TKW08381.1"/>
    <property type="molecule type" value="Genomic_DNA"/>
</dbReference>
<dbReference type="OMA" id="YVIDHRL"/>
<dbReference type="InterPro" id="IPR004044">
    <property type="entry name" value="KH_dom_type_2"/>
</dbReference>
<evidence type="ECO:0000256" key="6">
    <source>
        <dbReference type="ARBA" id="ARBA00053141"/>
    </source>
</evidence>
<dbReference type="SUPFAM" id="SSF52540">
    <property type="entry name" value="P-loop containing nucleoside triphosphate hydrolases"/>
    <property type="match status" value="1"/>
</dbReference>
<feature type="region of interest" description="G2" evidence="9">
    <location>
        <begin position="181"/>
        <end position="185"/>
    </location>
</feature>
<evidence type="ECO:0000256" key="10">
    <source>
        <dbReference type="RuleBase" id="RU003761"/>
    </source>
</evidence>
<dbReference type="InterPro" id="IPR027417">
    <property type="entry name" value="P-loop_NTPase"/>
</dbReference>
<dbReference type="GO" id="GO:0005525">
    <property type="term" value="F:GTP binding"/>
    <property type="evidence" value="ECO:0007669"/>
    <property type="project" value="UniProtKB-UniRule"/>
</dbReference>
<feature type="region of interest" description="Disordered" evidence="11">
    <location>
        <begin position="33"/>
        <end position="77"/>
    </location>
</feature>
<dbReference type="CDD" id="cd04163">
    <property type="entry name" value="Era"/>
    <property type="match status" value="1"/>
</dbReference>
<keyword evidence="15" id="KW-1185">Reference proteome</keyword>
<dbReference type="NCBIfam" id="TIGR00436">
    <property type="entry name" value="era"/>
    <property type="match status" value="1"/>
</dbReference>
<reference evidence="14 15" key="1">
    <citation type="submission" date="2019-03" db="EMBL/GenBank/DDBJ databases">
        <title>WGS assembly of Setaria viridis.</title>
        <authorList>
            <person name="Huang P."/>
            <person name="Jenkins J."/>
            <person name="Grimwood J."/>
            <person name="Barry K."/>
            <person name="Healey A."/>
            <person name="Mamidi S."/>
            <person name="Sreedasyam A."/>
            <person name="Shu S."/>
            <person name="Feldman M."/>
            <person name="Wu J."/>
            <person name="Yu Y."/>
            <person name="Chen C."/>
            <person name="Johnson J."/>
            <person name="Rokhsar D."/>
            <person name="Baxter I."/>
            <person name="Schmutz J."/>
            <person name="Brutnell T."/>
            <person name="Kellogg E."/>
        </authorList>
    </citation>
    <scope>NUCLEOTIDE SEQUENCE [LARGE SCALE GENOMIC DNA]</scope>
    <source>
        <strain evidence="15">cv. A10</strain>
    </source>
</reference>
<dbReference type="EMBL" id="CM016557">
    <property type="protein sequence ID" value="TKW08380.1"/>
    <property type="molecule type" value="Genomic_DNA"/>
</dbReference>
<feature type="region of interest" description="G4" evidence="9">
    <location>
        <begin position="274"/>
        <end position="277"/>
    </location>
</feature>
<dbReference type="AlphaFoldDB" id="A0A4U6TZA4"/>
<evidence type="ECO:0000259" key="12">
    <source>
        <dbReference type="PROSITE" id="PS50823"/>
    </source>
</evidence>
<feature type="domain" description="Era-type G" evidence="13">
    <location>
        <begin position="147"/>
        <end position="328"/>
    </location>
</feature>
<evidence type="ECO:0000256" key="3">
    <source>
        <dbReference type="ARBA" id="ARBA00022741"/>
    </source>
</evidence>
<organism evidence="14 15">
    <name type="scientific">Setaria viridis</name>
    <name type="common">Green bristlegrass</name>
    <name type="synonym">Setaria italica subsp. viridis</name>
    <dbReference type="NCBI Taxonomy" id="4556"/>
    <lineage>
        <taxon>Eukaryota</taxon>
        <taxon>Viridiplantae</taxon>
        <taxon>Streptophyta</taxon>
        <taxon>Embryophyta</taxon>
        <taxon>Tracheophyta</taxon>
        <taxon>Spermatophyta</taxon>
        <taxon>Magnoliopsida</taxon>
        <taxon>Liliopsida</taxon>
        <taxon>Poales</taxon>
        <taxon>Poaceae</taxon>
        <taxon>PACMAD clade</taxon>
        <taxon>Panicoideae</taxon>
        <taxon>Panicodae</taxon>
        <taxon>Paniceae</taxon>
        <taxon>Cenchrinae</taxon>
        <taxon>Setaria</taxon>
    </lineage>
</organism>
<evidence type="ECO:0000256" key="7">
    <source>
        <dbReference type="ARBA" id="ARBA00070040"/>
    </source>
</evidence>
<comment type="subcellular location">
    <subcellularLocation>
        <location evidence="1">Plastid</location>
        <location evidence="1">Chloroplast</location>
    </subcellularLocation>
</comment>
<feature type="region of interest" description="G3" evidence="9">
    <location>
        <begin position="202"/>
        <end position="205"/>
    </location>
</feature>
<dbReference type="Pfam" id="PF07650">
    <property type="entry name" value="KH_2"/>
    <property type="match status" value="1"/>
</dbReference>
<gene>
    <name evidence="14" type="ORF">SEVIR_6G024900v2</name>
</gene>
<dbReference type="PANTHER" id="PTHR42698:SF1">
    <property type="entry name" value="GTPASE ERA, MITOCHONDRIAL"/>
    <property type="match status" value="1"/>
</dbReference>
<comment type="similarity">
    <text evidence="2 9 10">Belongs to the TRAFAC class TrmE-Era-EngA-EngB-Septin-like GTPase superfamily. Era GTPase family.</text>
</comment>
<feature type="domain" description="KH type-2" evidence="12">
    <location>
        <begin position="356"/>
        <end position="433"/>
    </location>
</feature>
<dbReference type="Gene3D" id="3.30.300.20">
    <property type="match status" value="1"/>
</dbReference>
<feature type="region of interest" description="G1" evidence="9">
    <location>
        <begin position="155"/>
        <end position="162"/>
    </location>
</feature>
<dbReference type="InterPro" id="IPR015946">
    <property type="entry name" value="KH_dom-like_a/b"/>
</dbReference>
<keyword evidence="3 9" id="KW-0547">Nucleotide-binding</keyword>
<evidence type="ECO:0000256" key="1">
    <source>
        <dbReference type="ARBA" id="ARBA00004229"/>
    </source>
</evidence>
<dbReference type="Gramene" id="TKW08381">
    <property type="protein sequence ID" value="TKW08381"/>
    <property type="gene ID" value="SEVIR_6G024900v2"/>
</dbReference>
<dbReference type="InterPro" id="IPR009019">
    <property type="entry name" value="KH_sf_prok-type"/>
</dbReference>
<evidence type="ECO:0000256" key="9">
    <source>
        <dbReference type="PROSITE-ProRule" id="PRU01050"/>
    </source>
</evidence>